<keyword evidence="2" id="KW-0229">DNA integration</keyword>
<proteinExistence type="inferred from homology"/>
<dbReference type="EMBL" id="ATHJ01000128">
    <property type="protein sequence ID" value="EPR33268.1"/>
    <property type="molecule type" value="Genomic_DNA"/>
</dbReference>
<gene>
    <name evidence="9" type="ORF">dsmv_3524</name>
</gene>
<evidence type="ECO:0000313" key="9">
    <source>
        <dbReference type="EMBL" id="EPR33268.1"/>
    </source>
</evidence>
<feature type="domain" description="Tyr recombinase" evidence="7">
    <location>
        <begin position="157"/>
        <end position="338"/>
    </location>
</feature>
<protein>
    <submittedName>
        <fullName evidence="9">Integrase family protein</fullName>
    </submittedName>
</protein>
<evidence type="ECO:0000259" key="8">
    <source>
        <dbReference type="PROSITE" id="PS51900"/>
    </source>
</evidence>
<dbReference type="PANTHER" id="PTHR30349:SF64">
    <property type="entry name" value="PROPHAGE INTEGRASE INTD-RELATED"/>
    <property type="match status" value="1"/>
</dbReference>
<dbReference type="InterPro" id="IPR002104">
    <property type="entry name" value="Integrase_catalytic"/>
</dbReference>
<dbReference type="AlphaFoldDB" id="S7ULR1"/>
<evidence type="ECO:0000313" key="10">
    <source>
        <dbReference type="Proteomes" id="UP000014977"/>
    </source>
</evidence>
<dbReference type="Gene3D" id="1.10.443.10">
    <property type="entry name" value="Intergrase catalytic core"/>
    <property type="match status" value="1"/>
</dbReference>
<evidence type="ECO:0000256" key="2">
    <source>
        <dbReference type="ARBA" id="ARBA00022908"/>
    </source>
</evidence>
<evidence type="ECO:0000256" key="3">
    <source>
        <dbReference type="ARBA" id="ARBA00023125"/>
    </source>
</evidence>
<dbReference type="CDD" id="cd00796">
    <property type="entry name" value="INT_Rci_Hp1_C"/>
    <property type="match status" value="1"/>
</dbReference>
<comment type="caution">
    <text evidence="9">The sequence shown here is derived from an EMBL/GenBank/DDBJ whole genome shotgun (WGS) entry which is preliminary data.</text>
</comment>
<evidence type="ECO:0000256" key="4">
    <source>
        <dbReference type="ARBA" id="ARBA00023172"/>
    </source>
</evidence>
<dbReference type="InterPro" id="IPR011010">
    <property type="entry name" value="DNA_brk_join_enz"/>
</dbReference>
<keyword evidence="3 5" id="KW-0238">DNA-binding</keyword>
<dbReference type="eggNOG" id="COG0582">
    <property type="taxonomic scope" value="Bacteria"/>
</dbReference>
<dbReference type="GO" id="GO:0003677">
    <property type="term" value="F:DNA binding"/>
    <property type="evidence" value="ECO:0007669"/>
    <property type="project" value="UniProtKB-UniRule"/>
</dbReference>
<evidence type="ECO:0000259" key="7">
    <source>
        <dbReference type="PROSITE" id="PS51898"/>
    </source>
</evidence>
<dbReference type="Proteomes" id="UP000014977">
    <property type="component" value="Unassembled WGS sequence"/>
</dbReference>
<accession>S7ULR1</accession>
<dbReference type="GO" id="GO:0006310">
    <property type="term" value="P:DNA recombination"/>
    <property type="evidence" value="ECO:0007669"/>
    <property type="project" value="UniProtKB-KW"/>
</dbReference>
<dbReference type="InterPro" id="IPR050090">
    <property type="entry name" value="Tyrosine_recombinase_XerCD"/>
</dbReference>
<evidence type="ECO:0000256" key="6">
    <source>
        <dbReference type="SAM" id="MobiDB-lite"/>
    </source>
</evidence>
<dbReference type="InterPro" id="IPR044068">
    <property type="entry name" value="CB"/>
</dbReference>
<name>S7ULR1_DESML</name>
<dbReference type="STRING" id="897.B2D07_02560"/>
<organism evidence="9 10">
    <name type="scientific">Desulfococcus multivorans DSM 2059</name>
    <dbReference type="NCBI Taxonomy" id="1121405"/>
    <lineage>
        <taxon>Bacteria</taxon>
        <taxon>Pseudomonadati</taxon>
        <taxon>Thermodesulfobacteriota</taxon>
        <taxon>Desulfobacteria</taxon>
        <taxon>Desulfobacterales</taxon>
        <taxon>Desulfococcaceae</taxon>
        <taxon>Desulfococcus</taxon>
    </lineage>
</organism>
<dbReference type="InterPro" id="IPR010998">
    <property type="entry name" value="Integrase_recombinase_N"/>
</dbReference>
<keyword evidence="4" id="KW-0233">DNA recombination</keyword>
<dbReference type="SUPFAM" id="SSF56349">
    <property type="entry name" value="DNA breaking-rejoining enzymes"/>
    <property type="match status" value="1"/>
</dbReference>
<sequence>MGIWKVETGRYAGLWTYKFQYQGRQYKKRGFKTRRDAEKARNEHRQELQAPKTTNMAFSELCNAYLDFCQGRLRDNTIRQKAFVYRSLVGFIGEDFRCDDLPKVTLAEYLAKRQQEKGSKASNRDLRDLKALYSWALKWGLCPLNPVALIEPYPEERTAKYVPPLEDFNRVLMAAQGDDRDLLLALYHTAGRRGEILERLTWEDINFENRYIRLSTRKRKGGNLEWRTLPMNETLYSVLWRRWNNRDKNSPYVFTSRKTGGRYSREGKKGLMRVLCRRAGVKEFTFHAIRHLVASILSDSHKASPRQIQSFLGHQRIDTTENYLHEIRPMDDVAAVLDGGENDFEPKAWAAVDG</sequence>
<evidence type="ECO:0000256" key="5">
    <source>
        <dbReference type="PROSITE-ProRule" id="PRU01248"/>
    </source>
</evidence>
<dbReference type="GO" id="GO:0015074">
    <property type="term" value="P:DNA integration"/>
    <property type="evidence" value="ECO:0007669"/>
    <property type="project" value="UniProtKB-KW"/>
</dbReference>
<reference evidence="9 10" key="1">
    <citation type="journal article" date="2013" name="Genome Announc.">
        <title>Draft genome sequences for three mercury-methylating, sulfate-reducing bacteria.</title>
        <authorList>
            <person name="Brown S.D."/>
            <person name="Hurt R.A.Jr."/>
            <person name="Gilmour C.C."/>
            <person name="Elias D.A."/>
        </authorList>
    </citation>
    <scope>NUCLEOTIDE SEQUENCE [LARGE SCALE GENOMIC DNA]</scope>
    <source>
        <strain evidence="9 10">DSM 2059</strain>
    </source>
</reference>
<feature type="domain" description="Core-binding (CB)" evidence="8">
    <location>
        <begin position="56"/>
        <end position="137"/>
    </location>
</feature>
<dbReference type="Gene3D" id="1.10.150.130">
    <property type="match status" value="1"/>
</dbReference>
<comment type="similarity">
    <text evidence="1">Belongs to the 'phage' integrase family.</text>
</comment>
<evidence type="ECO:0000256" key="1">
    <source>
        <dbReference type="ARBA" id="ARBA00008857"/>
    </source>
</evidence>
<dbReference type="PROSITE" id="PS51900">
    <property type="entry name" value="CB"/>
    <property type="match status" value="1"/>
</dbReference>
<keyword evidence="10" id="KW-1185">Reference proteome</keyword>
<dbReference type="InterPro" id="IPR013762">
    <property type="entry name" value="Integrase-like_cat_sf"/>
</dbReference>
<feature type="compositionally biased region" description="Basic and acidic residues" evidence="6">
    <location>
        <begin position="33"/>
        <end position="47"/>
    </location>
</feature>
<dbReference type="Pfam" id="PF00589">
    <property type="entry name" value="Phage_integrase"/>
    <property type="match status" value="1"/>
</dbReference>
<dbReference type="PROSITE" id="PS51898">
    <property type="entry name" value="TYR_RECOMBINASE"/>
    <property type="match status" value="1"/>
</dbReference>
<dbReference type="PANTHER" id="PTHR30349">
    <property type="entry name" value="PHAGE INTEGRASE-RELATED"/>
    <property type="match status" value="1"/>
</dbReference>
<feature type="region of interest" description="Disordered" evidence="6">
    <location>
        <begin position="30"/>
        <end position="49"/>
    </location>
</feature>